<comment type="caution">
    <text evidence="1">The sequence shown here is derived from an EMBL/GenBank/DDBJ whole genome shotgun (WGS) entry which is preliminary data.</text>
</comment>
<sequence length="282" mass="31210">MGQLLPENSTLARRLRRAAAGGALPHAIIFSGSGDRMAAARFAAAAMECQAEGGRPCLQCRQCRKVMEDIHPDVQTVQDPDHRELPVDLLRSLRQDAYIRPNDGAAKVYIFPDCDALNQRDQNVLLKLVEEGPPYAAFLFCTETAATLLPTIRSRCVEWKLRGGDEDARDDTARDLCRAFASGQLLPVSQYLVGLENKRLKREQLQQLLEAGWRAAAEALLAAYGKPDPADIPGAEELRRGLTVRQLRGLTELMKRYCLECRYNVGVGHVLGALCAGWEKLL</sequence>
<dbReference type="InterPro" id="IPR027417">
    <property type="entry name" value="P-loop_NTPase"/>
</dbReference>
<gene>
    <name evidence="1" type="ORF">LKD37_02185</name>
</gene>
<protein>
    <submittedName>
        <fullName evidence="1">DNA polymerase III subunit delta</fullName>
    </submittedName>
</protein>
<name>A0AAE3AE72_9FIRM</name>
<dbReference type="AlphaFoldDB" id="A0AAE3AE72"/>
<dbReference type="Proteomes" id="UP001199319">
    <property type="component" value="Unassembled WGS sequence"/>
</dbReference>
<evidence type="ECO:0000313" key="1">
    <source>
        <dbReference type="EMBL" id="MCC2128336.1"/>
    </source>
</evidence>
<dbReference type="RefSeq" id="WP_302927744.1">
    <property type="nucleotide sequence ID" value="NZ_JAJEPW010000003.1"/>
</dbReference>
<dbReference type="EMBL" id="JAJEPW010000003">
    <property type="protein sequence ID" value="MCC2128336.1"/>
    <property type="molecule type" value="Genomic_DNA"/>
</dbReference>
<proteinExistence type="predicted"/>
<keyword evidence="2" id="KW-1185">Reference proteome</keyword>
<dbReference type="SUPFAM" id="SSF52540">
    <property type="entry name" value="P-loop containing nucleoside triphosphate hydrolases"/>
    <property type="match status" value="1"/>
</dbReference>
<evidence type="ECO:0000313" key="2">
    <source>
        <dbReference type="Proteomes" id="UP001199319"/>
    </source>
</evidence>
<accession>A0AAE3AE72</accession>
<reference evidence="1" key="1">
    <citation type="submission" date="2021-10" db="EMBL/GenBank/DDBJ databases">
        <title>Anaerobic single-cell dispensing facilitates the cultivation of human gut bacteria.</title>
        <authorList>
            <person name="Afrizal A."/>
        </authorList>
    </citation>
    <scope>NUCLEOTIDE SEQUENCE</scope>
    <source>
        <strain evidence="1">CLA-AA-H272</strain>
    </source>
</reference>
<dbReference type="PANTHER" id="PTHR11669:SF8">
    <property type="entry name" value="DNA POLYMERASE III SUBUNIT DELTA"/>
    <property type="match status" value="1"/>
</dbReference>
<dbReference type="InterPro" id="IPR050238">
    <property type="entry name" value="DNA_Rep/Repair_Clamp_Loader"/>
</dbReference>
<dbReference type="GO" id="GO:0006261">
    <property type="term" value="P:DNA-templated DNA replication"/>
    <property type="evidence" value="ECO:0007669"/>
    <property type="project" value="TreeGrafter"/>
</dbReference>
<dbReference type="Gene3D" id="3.40.50.300">
    <property type="entry name" value="P-loop containing nucleotide triphosphate hydrolases"/>
    <property type="match status" value="1"/>
</dbReference>
<dbReference type="PANTHER" id="PTHR11669">
    <property type="entry name" value="REPLICATION FACTOR C / DNA POLYMERASE III GAMMA-TAU SUBUNIT"/>
    <property type="match status" value="1"/>
</dbReference>
<dbReference type="Pfam" id="PF13177">
    <property type="entry name" value="DNA_pol3_delta2"/>
    <property type="match status" value="1"/>
</dbReference>
<organism evidence="1 2">
    <name type="scientific">Brotocaccenecus cirricatena</name>
    <dbReference type="NCBI Taxonomy" id="3064195"/>
    <lineage>
        <taxon>Bacteria</taxon>
        <taxon>Bacillati</taxon>
        <taxon>Bacillota</taxon>
        <taxon>Clostridia</taxon>
        <taxon>Eubacteriales</taxon>
        <taxon>Oscillospiraceae</taxon>
        <taxon>Brotocaccenecus</taxon>
    </lineage>
</organism>